<dbReference type="AlphaFoldDB" id="A0A8T0GVJ5"/>
<sequence length="237" mass="26830">KIANNTIPKELWFATHLVRQQTGGNPSGGALLLEVLPSGYVHRVVVGDAAEWQMNESTWKFSNSTVLDVSPVGNSSHPSEVDGFRVPSTPLTSGRALWKRTLDELPRNEIVGEINRLATRRRLEDKEPHANKTRNRVIDEDMLNKLEYFLYQRDAAAFSCVIYGLMCFSADWRNSNPCSVWEGLKVSKPCNAVCMGNFGQSNLQHCRCYNSCCRLRKSLESMAKRLPPTFVRIKHLF</sequence>
<protein>
    <submittedName>
        <fullName evidence="1">Uncharacterized protein</fullName>
    </submittedName>
</protein>
<keyword evidence="2" id="KW-1185">Reference proteome</keyword>
<feature type="non-terminal residue" evidence="1">
    <location>
        <position position="1"/>
    </location>
</feature>
<dbReference type="EMBL" id="CM026429">
    <property type="protein sequence ID" value="KAG0563696.1"/>
    <property type="molecule type" value="Genomic_DNA"/>
</dbReference>
<comment type="caution">
    <text evidence="1">The sequence shown here is derived from an EMBL/GenBank/DDBJ whole genome shotgun (WGS) entry which is preliminary data.</text>
</comment>
<evidence type="ECO:0000313" key="2">
    <source>
        <dbReference type="Proteomes" id="UP000822688"/>
    </source>
</evidence>
<accession>A0A8T0GVJ5</accession>
<gene>
    <name evidence="1" type="ORF">KC19_8G052200</name>
</gene>
<proteinExistence type="predicted"/>
<reference evidence="1" key="1">
    <citation type="submission" date="2020-06" db="EMBL/GenBank/DDBJ databases">
        <title>WGS assembly of Ceratodon purpureus strain R40.</title>
        <authorList>
            <person name="Carey S.B."/>
            <person name="Jenkins J."/>
            <person name="Shu S."/>
            <person name="Lovell J.T."/>
            <person name="Sreedasyam A."/>
            <person name="Maumus F."/>
            <person name="Tiley G.P."/>
            <person name="Fernandez-Pozo N."/>
            <person name="Barry K."/>
            <person name="Chen C."/>
            <person name="Wang M."/>
            <person name="Lipzen A."/>
            <person name="Daum C."/>
            <person name="Saski C.A."/>
            <person name="Payton A.C."/>
            <person name="Mcbreen J.C."/>
            <person name="Conrad R.E."/>
            <person name="Kollar L.M."/>
            <person name="Olsson S."/>
            <person name="Huttunen S."/>
            <person name="Landis J.B."/>
            <person name="Wickett N.J."/>
            <person name="Johnson M.G."/>
            <person name="Rensing S.A."/>
            <person name="Grimwood J."/>
            <person name="Schmutz J."/>
            <person name="Mcdaniel S.F."/>
        </authorList>
    </citation>
    <scope>NUCLEOTIDE SEQUENCE</scope>
    <source>
        <strain evidence="1">R40</strain>
    </source>
</reference>
<dbReference type="Proteomes" id="UP000822688">
    <property type="component" value="Chromosome 8"/>
</dbReference>
<organism evidence="1 2">
    <name type="scientific">Ceratodon purpureus</name>
    <name type="common">Fire moss</name>
    <name type="synonym">Dicranum purpureum</name>
    <dbReference type="NCBI Taxonomy" id="3225"/>
    <lineage>
        <taxon>Eukaryota</taxon>
        <taxon>Viridiplantae</taxon>
        <taxon>Streptophyta</taxon>
        <taxon>Embryophyta</taxon>
        <taxon>Bryophyta</taxon>
        <taxon>Bryophytina</taxon>
        <taxon>Bryopsida</taxon>
        <taxon>Dicranidae</taxon>
        <taxon>Pseudoditrichales</taxon>
        <taxon>Ditrichaceae</taxon>
        <taxon>Ceratodon</taxon>
    </lineage>
</organism>
<evidence type="ECO:0000313" key="1">
    <source>
        <dbReference type="EMBL" id="KAG0563696.1"/>
    </source>
</evidence>
<feature type="non-terminal residue" evidence="1">
    <location>
        <position position="237"/>
    </location>
</feature>
<name>A0A8T0GVJ5_CERPU</name>